<evidence type="ECO:0000313" key="2">
    <source>
        <dbReference type="Proteomes" id="UP000027192"/>
    </source>
</evidence>
<gene>
    <name evidence="1" type="ORF">EA58_01810</name>
</gene>
<evidence type="ECO:0000313" key="1">
    <source>
        <dbReference type="EMBL" id="KDM93371.1"/>
    </source>
</evidence>
<organism evidence="1 2">
    <name type="scientific">Photobacterium galatheae</name>
    <dbReference type="NCBI Taxonomy" id="1654360"/>
    <lineage>
        <taxon>Bacteria</taxon>
        <taxon>Pseudomonadati</taxon>
        <taxon>Pseudomonadota</taxon>
        <taxon>Gammaproteobacteria</taxon>
        <taxon>Vibrionales</taxon>
        <taxon>Vibrionaceae</taxon>
        <taxon>Photobacterium</taxon>
    </lineage>
</organism>
<proteinExistence type="predicted"/>
<protein>
    <submittedName>
        <fullName evidence="1">Uncharacterized protein</fullName>
    </submittedName>
</protein>
<comment type="caution">
    <text evidence="1">The sequence shown here is derived from an EMBL/GenBank/DDBJ whole genome shotgun (WGS) entry which is preliminary data.</text>
</comment>
<dbReference type="Proteomes" id="UP000027192">
    <property type="component" value="Unassembled WGS sequence"/>
</dbReference>
<dbReference type="AlphaFoldDB" id="A0A066RW79"/>
<sequence>MSKHNFISIGEDIDYYNIINSQFKNNKKIKKYLKTVKDVCILSSSTDDFQSWNGYRESILRDSSLTSIYQKVYKLL</sequence>
<dbReference type="EMBL" id="JMIB01000003">
    <property type="protein sequence ID" value="KDM93371.1"/>
    <property type="molecule type" value="Genomic_DNA"/>
</dbReference>
<keyword evidence="2" id="KW-1185">Reference proteome</keyword>
<reference evidence="1 2" key="1">
    <citation type="submission" date="2014-04" db="EMBL/GenBank/DDBJ databases">
        <title>Draft genome sequence of Photobacterium halotolerans S2753: a solonamide, ngercheumicin and holomycin producer.</title>
        <authorList>
            <person name="Machado H.R."/>
            <person name="Gram L."/>
        </authorList>
    </citation>
    <scope>NUCLEOTIDE SEQUENCE [LARGE SCALE GENOMIC DNA]</scope>
    <source>
        <strain evidence="1 2">S2753</strain>
    </source>
</reference>
<accession>A0A066RW79</accession>
<name>A0A066RW79_9GAMM</name>